<dbReference type="PANTHER" id="PTHR43673">
    <property type="entry name" value="NAD(P)H NITROREDUCTASE YDGI-RELATED"/>
    <property type="match status" value="1"/>
</dbReference>
<dbReference type="Pfam" id="PF00881">
    <property type="entry name" value="Nitroreductase"/>
    <property type="match status" value="1"/>
</dbReference>
<dbReference type="PANTHER" id="PTHR43673:SF10">
    <property type="entry name" value="NADH DEHYDROGENASE_NAD(P)H NITROREDUCTASE XCC3605-RELATED"/>
    <property type="match status" value="1"/>
</dbReference>
<evidence type="ECO:0000256" key="2">
    <source>
        <dbReference type="ARBA" id="ARBA00023002"/>
    </source>
</evidence>
<dbReference type="STRING" id="1936003.STSP2_01507"/>
<dbReference type="SUPFAM" id="SSF55469">
    <property type="entry name" value="FMN-dependent nitroreductase-like"/>
    <property type="match status" value="1"/>
</dbReference>
<evidence type="ECO:0000256" key="1">
    <source>
        <dbReference type="ARBA" id="ARBA00007118"/>
    </source>
</evidence>
<keyword evidence="5" id="KW-1185">Reference proteome</keyword>
<comment type="similarity">
    <text evidence="1">Belongs to the nitroreductase family.</text>
</comment>
<protein>
    <submittedName>
        <fullName evidence="4">NADH dehydrogenase</fullName>
        <ecNumber evidence="4">1.6.99.3</ecNumber>
    </submittedName>
</protein>
<dbReference type="InterPro" id="IPR000415">
    <property type="entry name" value="Nitroreductase-like"/>
</dbReference>
<name>A0A1U9NKM8_9BACT</name>
<dbReference type="RefSeq" id="WP_146661266.1">
    <property type="nucleotide sequence ID" value="NZ_CP019791.1"/>
</dbReference>
<evidence type="ECO:0000259" key="3">
    <source>
        <dbReference type="Pfam" id="PF00881"/>
    </source>
</evidence>
<keyword evidence="2 4" id="KW-0560">Oxidoreductase</keyword>
<dbReference type="Proteomes" id="UP000189674">
    <property type="component" value="Chromosome"/>
</dbReference>
<dbReference type="InterPro" id="IPR029479">
    <property type="entry name" value="Nitroreductase"/>
</dbReference>
<organism evidence="4 5">
    <name type="scientific">Anaerohalosphaera lusitana</name>
    <dbReference type="NCBI Taxonomy" id="1936003"/>
    <lineage>
        <taxon>Bacteria</taxon>
        <taxon>Pseudomonadati</taxon>
        <taxon>Planctomycetota</taxon>
        <taxon>Phycisphaerae</taxon>
        <taxon>Sedimentisphaerales</taxon>
        <taxon>Anaerohalosphaeraceae</taxon>
        <taxon>Anaerohalosphaera</taxon>
    </lineage>
</organism>
<dbReference type="AlphaFoldDB" id="A0A1U9NKM8"/>
<dbReference type="EC" id="1.6.99.3" evidence="4"/>
<proteinExistence type="inferred from homology"/>
<feature type="domain" description="Nitroreductase" evidence="3">
    <location>
        <begin position="7"/>
        <end position="65"/>
    </location>
</feature>
<dbReference type="CDD" id="cd02139">
    <property type="entry name" value="nitroreductase"/>
    <property type="match status" value="1"/>
</dbReference>
<dbReference type="Gene3D" id="3.40.109.10">
    <property type="entry name" value="NADH Oxidase"/>
    <property type="match status" value="1"/>
</dbReference>
<dbReference type="EMBL" id="CP019791">
    <property type="protein sequence ID" value="AQT68347.1"/>
    <property type="molecule type" value="Genomic_DNA"/>
</dbReference>
<gene>
    <name evidence="4" type="primary">nox_1</name>
    <name evidence="4" type="ORF">STSP2_01507</name>
</gene>
<evidence type="ECO:0000313" key="5">
    <source>
        <dbReference type="Proteomes" id="UP000189674"/>
    </source>
</evidence>
<evidence type="ECO:0000313" key="4">
    <source>
        <dbReference type="EMBL" id="AQT68347.1"/>
    </source>
</evidence>
<accession>A0A1U9NKM8</accession>
<reference evidence="5" key="1">
    <citation type="submission" date="2017-02" db="EMBL/GenBank/DDBJ databases">
        <title>Comparative genomics and description of representatives of a novel lineage of planctomycetes thriving in anoxic sediments.</title>
        <authorList>
            <person name="Spring S."/>
            <person name="Bunk B."/>
            <person name="Sproer C."/>
        </authorList>
    </citation>
    <scope>NUCLEOTIDE SEQUENCE [LARGE SCALE GENOMIC DNA]</scope>
    <source>
        <strain evidence="5">ST-NAGAB-D1</strain>
    </source>
</reference>
<dbReference type="GO" id="GO:0016491">
    <property type="term" value="F:oxidoreductase activity"/>
    <property type="evidence" value="ECO:0007669"/>
    <property type="project" value="UniProtKB-KW"/>
</dbReference>
<sequence>MDVMQAIEKRYSCRSYHPDAIEEDKLGRILEAARLAPSARNQQEWRFVVVRDEHTRRKLSVAAANQDFVAQAPVVIVGCTMTDRLMRCGQPSGVIDTAIAMEHIALQAVEEGLATCWVGAFYPDKVKPILNIPDEVTVVELMSLGYPADEPVGTPRCDMPKIVSFDSWQF</sequence>
<dbReference type="KEGG" id="alus:STSP2_01507"/>
<dbReference type="OrthoDB" id="9802760at2"/>